<sequence length="293" mass="32170">MNDAKTASEIQLNPYAGQEIAFLTQHGKEQVVAPVLDKALGCRVKRVAGFDTDELGTFTRDIPRYGSQLDAARRKARIGMQLSGASLGLASEGSFGPDPHTGLFPWNVEVLLLIDDIRKIEVVGVHQGPASHDHAWITDWPELEAFAHRVGFPKQHLVLRPCSENDPRVRKGLADKSSLRAAFAWVKRLASDQAAILVERDLRAHAHPERMVNIGKAAHSLAEKLRSFCPQCGSPGYSAIERVAGLPCAECGLPTREQRGQVWGCPACNFREEHLRKDGVAFADPAHCDYCNP</sequence>
<dbReference type="STRING" id="418702.BJN45_17190"/>
<feature type="domain" description="DUF6671" evidence="1">
    <location>
        <begin position="76"/>
        <end position="293"/>
    </location>
</feature>
<dbReference type="EMBL" id="MTHD01000009">
    <property type="protein sequence ID" value="OMG51655.1"/>
    <property type="molecule type" value="Genomic_DNA"/>
</dbReference>
<protein>
    <recommendedName>
        <fullName evidence="1">DUF6671 domain-containing protein</fullName>
    </recommendedName>
</protein>
<accession>A0A1R1HYT3</accession>
<evidence type="ECO:0000313" key="2">
    <source>
        <dbReference type="EMBL" id="OMG51655.1"/>
    </source>
</evidence>
<evidence type="ECO:0000259" key="1">
    <source>
        <dbReference type="Pfam" id="PF20376"/>
    </source>
</evidence>
<dbReference type="InterPro" id="IPR046612">
    <property type="entry name" value="DUF6671"/>
</dbReference>
<dbReference type="RefSeq" id="WP_076097496.1">
    <property type="nucleotide sequence ID" value="NZ_MTHD01000009.1"/>
</dbReference>
<proteinExistence type="predicted"/>
<dbReference type="Proteomes" id="UP000187526">
    <property type="component" value="Unassembled WGS sequence"/>
</dbReference>
<dbReference type="OrthoDB" id="9793837at2"/>
<dbReference type="AlphaFoldDB" id="A0A1R1HYT3"/>
<gene>
    <name evidence="2" type="ORF">BJN45_17190</name>
</gene>
<reference evidence="2 3" key="1">
    <citation type="submission" date="2016-10" db="EMBL/GenBank/DDBJ databases">
        <title>Alkaliphiles isolated from bioreactors.</title>
        <authorList>
            <person name="Salah Z."/>
            <person name="Rout S.P."/>
            <person name="Humphreys P.N."/>
        </authorList>
    </citation>
    <scope>NUCLEOTIDE SEQUENCE [LARGE SCALE GENOMIC DNA]</scope>
    <source>
        <strain evidence="2 3">ZS02</strain>
    </source>
</reference>
<dbReference type="Pfam" id="PF20376">
    <property type="entry name" value="DUF6671"/>
    <property type="match status" value="1"/>
</dbReference>
<organism evidence="2 3">
    <name type="scientific">Azonexus hydrophilus</name>
    <dbReference type="NCBI Taxonomy" id="418702"/>
    <lineage>
        <taxon>Bacteria</taxon>
        <taxon>Pseudomonadati</taxon>
        <taxon>Pseudomonadota</taxon>
        <taxon>Betaproteobacteria</taxon>
        <taxon>Rhodocyclales</taxon>
        <taxon>Azonexaceae</taxon>
        <taxon>Azonexus</taxon>
    </lineage>
</organism>
<evidence type="ECO:0000313" key="3">
    <source>
        <dbReference type="Proteomes" id="UP000187526"/>
    </source>
</evidence>
<name>A0A1R1HYT3_9RHOO</name>
<keyword evidence="3" id="KW-1185">Reference proteome</keyword>
<comment type="caution">
    <text evidence="2">The sequence shown here is derived from an EMBL/GenBank/DDBJ whole genome shotgun (WGS) entry which is preliminary data.</text>
</comment>